<feature type="domain" description="CAAX prenyl protease 2/Lysostaphin resistance protein A-like" evidence="2">
    <location>
        <begin position="113"/>
        <end position="209"/>
    </location>
</feature>
<feature type="transmembrane region" description="Helical" evidence="1">
    <location>
        <begin position="224"/>
        <end position="242"/>
    </location>
</feature>
<dbReference type="EMBL" id="CP158298">
    <property type="protein sequence ID" value="XBV84210.1"/>
    <property type="molecule type" value="Genomic_DNA"/>
</dbReference>
<dbReference type="PANTHER" id="PTHR36435:SF1">
    <property type="entry name" value="CAAX AMINO TERMINAL PROTEASE FAMILY PROTEIN"/>
    <property type="match status" value="1"/>
</dbReference>
<dbReference type="EC" id="3.4.-.-" evidence="3"/>
<reference evidence="3" key="1">
    <citation type="submission" date="2024-06" db="EMBL/GenBank/DDBJ databases">
        <title>Draft Genome Sequence of Deinococcus sonorensis Type Strain KR-87, a Biofilm Producing Representative of the Genus Deinococcus.</title>
        <authorList>
            <person name="Boren L.S."/>
            <person name="Grosso R.A."/>
            <person name="Hugenberg-Cox A.N."/>
            <person name="Hill J.T.E."/>
            <person name="Albert C.M."/>
            <person name="Tuohy J.M."/>
        </authorList>
    </citation>
    <scope>NUCLEOTIDE SEQUENCE</scope>
    <source>
        <strain evidence="3">KR-87</strain>
        <plasmid evidence="3">pDson03</plasmid>
    </source>
</reference>
<dbReference type="KEGG" id="dsc:ABOD76_03910"/>
<keyword evidence="1" id="KW-1133">Transmembrane helix</keyword>
<dbReference type="PANTHER" id="PTHR36435">
    <property type="entry name" value="SLR1288 PROTEIN"/>
    <property type="match status" value="1"/>
</dbReference>
<dbReference type="GO" id="GO:0004175">
    <property type="term" value="F:endopeptidase activity"/>
    <property type="evidence" value="ECO:0007669"/>
    <property type="project" value="UniProtKB-ARBA"/>
</dbReference>
<keyword evidence="3" id="KW-0378">Hydrolase</keyword>
<dbReference type="RefSeq" id="WP_350242247.1">
    <property type="nucleotide sequence ID" value="NZ_CP158298.1"/>
</dbReference>
<proteinExistence type="predicted"/>
<dbReference type="Pfam" id="PF02517">
    <property type="entry name" value="Rce1-like"/>
    <property type="match status" value="1"/>
</dbReference>
<dbReference type="InterPro" id="IPR052710">
    <property type="entry name" value="CAAX_protease"/>
</dbReference>
<feature type="transmembrane region" description="Helical" evidence="1">
    <location>
        <begin position="113"/>
        <end position="135"/>
    </location>
</feature>
<feature type="transmembrane region" description="Helical" evidence="1">
    <location>
        <begin position="86"/>
        <end position="107"/>
    </location>
</feature>
<protein>
    <submittedName>
        <fullName evidence="3">CPBP family intramembrane glutamic endopeptidase</fullName>
        <ecNumber evidence="3">3.4.-.-</ecNumber>
    </submittedName>
</protein>
<evidence type="ECO:0000259" key="2">
    <source>
        <dbReference type="Pfam" id="PF02517"/>
    </source>
</evidence>
<accession>A0AAU7U770</accession>
<feature type="transmembrane region" description="Helical" evidence="1">
    <location>
        <begin position="170"/>
        <end position="189"/>
    </location>
</feature>
<keyword evidence="1" id="KW-0472">Membrane</keyword>
<feature type="transmembrane region" description="Helical" evidence="1">
    <location>
        <begin position="196"/>
        <end position="218"/>
    </location>
</feature>
<keyword evidence="1" id="KW-0812">Transmembrane</keyword>
<feature type="transmembrane region" description="Helical" evidence="1">
    <location>
        <begin position="54"/>
        <end position="74"/>
    </location>
</feature>
<feature type="transmembrane region" description="Helical" evidence="1">
    <location>
        <begin position="21"/>
        <end position="42"/>
    </location>
</feature>
<dbReference type="GO" id="GO:0080120">
    <property type="term" value="P:CAAX-box protein maturation"/>
    <property type="evidence" value="ECO:0007669"/>
    <property type="project" value="UniProtKB-ARBA"/>
</dbReference>
<keyword evidence="3" id="KW-0614">Plasmid</keyword>
<sequence>MTTPMSVPMSTLPAQPLRFAVLVMLGLEAVLLLCLGAARLFLPEVSLLDLDAPILLINAVVAGVLLTRLGWWRAAGFTRVGRPGDLWLLALPVALLVGPAVLVGVDLPPLGRALTLTLITLLIAFQEEAIFRGVLLHALTPLGTRKAVLGSAALFGAIHINSLLVGRDPAFVAVQVVASLLGGVGFAALRLRLGSIWPLILLHALNDFVQFSAAGGLAVEHASVMLLVAKLSISLLIAVYGLRLLRAGTRPGGAGAAPRPLRHPGT</sequence>
<evidence type="ECO:0000256" key="1">
    <source>
        <dbReference type="SAM" id="Phobius"/>
    </source>
</evidence>
<dbReference type="InterPro" id="IPR003675">
    <property type="entry name" value="Rce1/LyrA-like_dom"/>
</dbReference>
<evidence type="ECO:0000313" key="3">
    <source>
        <dbReference type="EMBL" id="XBV84210.1"/>
    </source>
</evidence>
<organism evidence="3">
    <name type="scientific">Deinococcus sonorensis KR-87</name>
    <dbReference type="NCBI Taxonomy" id="694439"/>
    <lineage>
        <taxon>Bacteria</taxon>
        <taxon>Thermotogati</taxon>
        <taxon>Deinococcota</taxon>
        <taxon>Deinococci</taxon>
        <taxon>Deinococcales</taxon>
        <taxon>Deinococcaceae</taxon>
        <taxon>Deinococcus</taxon>
    </lineage>
</organism>
<feature type="transmembrane region" description="Helical" evidence="1">
    <location>
        <begin position="147"/>
        <end position="164"/>
    </location>
</feature>
<dbReference type="AlphaFoldDB" id="A0AAU7U770"/>
<name>A0AAU7U770_9DEIO</name>
<geneLocation type="plasmid" evidence="3">
    <name>pDson03</name>
</geneLocation>
<gene>
    <name evidence="3" type="ORF">ABOD76_03910</name>
</gene>